<dbReference type="InterPro" id="IPR012334">
    <property type="entry name" value="Pectin_lyas_fold"/>
</dbReference>
<reference evidence="7 8" key="1">
    <citation type="submission" date="2017-10" db="EMBL/GenBank/DDBJ databases">
        <title>Bacillus sp. nov., a halophilic bacterium isolated from a Keqin Lake.</title>
        <authorList>
            <person name="Wang H."/>
        </authorList>
    </citation>
    <scope>NUCLEOTIDE SEQUENCE [LARGE SCALE GENOMIC DNA]</scope>
    <source>
        <strain evidence="7 8">KCTC 13187</strain>
    </source>
</reference>
<dbReference type="AlphaFoldDB" id="A0A3A9K9G4"/>
<evidence type="ECO:0000256" key="3">
    <source>
        <dbReference type="ARBA" id="ARBA00023085"/>
    </source>
</evidence>
<dbReference type="Pfam" id="PF01095">
    <property type="entry name" value="Pectinesterase"/>
    <property type="match status" value="1"/>
</dbReference>
<accession>A0A3A9K9G4</accession>
<gene>
    <name evidence="7" type="ORF">CR203_06690</name>
</gene>
<feature type="active site" evidence="4">
    <location>
        <position position="164"/>
    </location>
</feature>
<evidence type="ECO:0000313" key="7">
    <source>
        <dbReference type="EMBL" id="RKL68168.1"/>
    </source>
</evidence>
<name>A0A3A9K9G4_9BACI</name>
<dbReference type="EC" id="3.1.1.11" evidence="5"/>
<evidence type="ECO:0000256" key="4">
    <source>
        <dbReference type="PROSITE-ProRule" id="PRU10040"/>
    </source>
</evidence>
<dbReference type="PANTHER" id="PTHR31321">
    <property type="entry name" value="ACYL-COA THIOESTER HYDROLASE YBHC-RELATED"/>
    <property type="match status" value="1"/>
</dbReference>
<dbReference type="SUPFAM" id="SSF51126">
    <property type="entry name" value="Pectin lyase-like"/>
    <property type="match status" value="1"/>
</dbReference>
<evidence type="ECO:0000313" key="8">
    <source>
        <dbReference type="Proteomes" id="UP000281498"/>
    </source>
</evidence>
<comment type="similarity">
    <text evidence="1">Belongs to the pectinesterase family.</text>
</comment>
<dbReference type="EMBL" id="PDOE01000002">
    <property type="protein sequence ID" value="RKL68168.1"/>
    <property type="molecule type" value="Genomic_DNA"/>
</dbReference>
<dbReference type="PROSITE" id="PS00503">
    <property type="entry name" value="PECTINESTERASE_2"/>
    <property type="match status" value="1"/>
</dbReference>
<protein>
    <recommendedName>
        <fullName evidence="5">Pectinesterase</fullName>
        <ecNumber evidence="5">3.1.1.11</ecNumber>
    </recommendedName>
</protein>
<evidence type="ECO:0000256" key="5">
    <source>
        <dbReference type="RuleBase" id="RU000589"/>
    </source>
</evidence>
<comment type="pathway">
    <text evidence="5">Glycan metabolism; pectin degradation; 2-dehydro-3-deoxy-D-gluconate from pectin: step 1/5.</text>
</comment>
<dbReference type="Proteomes" id="UP000281498">
    <property type="component" value="Unassembled WGS sequence"/>
</dbReference>
<proteinExistence type="inferred from homology"/>
<dbReference type="GO" id="GO:0045490">
    <property type="term" value="P:pectin catabolic process"/>
    <property type="evidence" value="ECO:0007669"/>
    <property type="project" value="UniProtKB-UniRule"/>
</dbReference>
<keyword evidence="2 5" id="KW-0378">Hydrolase</keyword>
<dbReference type="Gene3D" id="2.160.20.10">
    <property type="entry name" value="Single-stranded right-handed beta-helix, Pectin lyase-like"/>
    <property type="match status" value="1"/>
</dbReference>
<dbReference type="GO" id="GO:0009279">
    <property type="term" value="C:cell outer membrane"/>
    <property type="evidence" value="ECO:0007669"/>
    <property type="project" value="TreeGrafter"/>
</dbReference>
<dbReference type="InterPro" id="IPR033131">
    <property type="entry name" value="Pectinesterase_Asp_AS"/>
</dbReference>
<dbReference type="UniPathway" id="UPA00545">
    <property type="reaction ID" value="UER00823"/>
</dbReference>
<feature type="domain" description="Pectinesterase catalytic" evidence="6">
    <location>
        <begin position="16"/>
        <end position="282"/>
    </location>
</feature>
<comment type="catalytic activity">
    <reaction evidence="5">
        <text>[(1-&gt;4)-alpha-D-galacturonosyl methyl ester](n) + n H2O = [(1-&gt;4)-alpha-D-galacturonosyl](n) + n methanol + n H(+)</text>
        <dbReference type="Rhea" id="RHEA:22380"/>
        <dbReference type="Rhea" id="RHEA-COMP:14570"/>
        <dbReference type="Rhea" id="RHEA-COMP:14573"/>
        <dbReference type="ChEBI" id="CHEBI:15377"/>
        <dbReference type="ChEBI" id="CHEBI:15378"/>
        <dbReference type="ChEBI" id="CHEBI:17790"/>
        <dbReference type="ChEBI" id="CHEBI:140522"/>
        <dbReference type="ChEBI" id="CHEBI:140523"/>
        <dbReference type="EC" id="3.1.1.11"/>
    </reaction>
</comment>
<dbReference type="PANTHER" id="PTHR31321:SF57">
    <property type="entry name" value="PECTINESTERASE 53-RELATED"/>
    <property type="match status" value="1"/>
</dbReference>
<evidence type="ECO:0000256" key="1">
    <source>
        <dbReference type="ARBA" id="ARBA00008891"/>
    </source>
</evidence>
<sequence length="297" mass="33442">MIMILIVNQEKQGEENCFTCIQDAVNYLRPHGLEAVTIKVAPGIYRERIMIPPHLTEINFMGSGENETIIVNGLGAKDKDTLGNPLGTFKTATVEIFSDDISFSNLTIENDVGVGEKYGQALAVAAHGERIAFENVSLIGYQDTFYSSKGTQRFLHCRIEGDVDFIFGGGSVVFEDCVIHSRRNGYITAASTPKDALSGFVFLRCELTADNEADKVYLGRPWRPYAHTVFYDCKLGRHILTAGWDNWRNEANEQTARYTEIHSHGEGASEERVPWCNNWFEKDSHLIEDYCNRLQIK</sequence>
<keyword evidence="8" id="KW-1185">Reference proteome</keyword>
<organism evidence="7 8">
    <name type="scientific">Salipaludibacillus neizhouensis</name>
    <dbReference type="NCBI Taxonomy" id="885475"/>
    <lineage>
        <taxon>Bacteria</taxon>
        <taxon>Bacillati</taxon>
        <taxon>Bacillota</taxon>
        <taxon>Bacilli</taxon>
        <taxon>Bacillales</taxon>
        <taxon>Bacillaceae</taxon>
    </lineage>
</organism>
<dbReference type="GO" id="GO:0042545">
    <property type="term" value="P:cell wall modification"/>
    <property type="evidence" value="ECO:0007669"/>
    <property type="project" value="UniProtKB-UniRule"/>
</dbReference>
<evidence type="ECO:0000259" key="6">
    <source>
        <dbReference type="Pfam" id="PF01095"/>
    </source>
</evidence>
<comment type="caution">
    <text evidence="7">The sequence shown here is derived from an EMBL/GenBank/DDBJ whole genome shotgun (WGS) entry which is preliminary data.</text>
</comment>
<keyword evidence="3 5" id="KW-0063">Aspartyl esterase</keyword>
<dbReference type="InterPro" id="IPR000070">
    <property type="entry name" value="Pectinesterase_cat"/>
</dbReference>
<evidence type="ECO:0000256" key="2">
    <source>
        <dbReference type="ARBA" id="ARBA00022801"/>
    </source>
</evidence>
<dbReference type="InterPro" id="IPR011050">
    <property type="entry name" value="Pectin_lyase_fold/virulence"/>
</dbReference>
<dbReference type="GO" id="GO:0030599">
    <property type="term" value="F:pectinesterase activity"/>
    <property type="evidence" value="ECO:0007669"/>
    <property type="project" value="UniProtKB-UniRule"/>
</dbReference>
<dbReference type="OrthoDB" id="9804686at2"/>